<organism evidence="1 2">
    <name type="scientific">Arcanobacterium canis</name>
    <dbReference type="NCBI Taxonomy" id="999183"/>
    <lineage>
        <taxon>Bacteria</taxon>
        <taxon>Bacillati</taxon>
        <taxon>Actinomycetota</taxon>
        <taxon>Actinomycetes</taxon>
        <taxon>Actinomycetales</taxon>
        <taxon>Actinomycetaceae</taxon>
        <taxon>Arcanobacterium</taxon>
    </lineage>
</organism>
<name>A0ABY8FY88_9ACTO</name>
<proteinExistence type="predicted"/>
<accession>A0ABY8FY88</accession>
<dbReference type="InterPro" id="IPR028037">
    <property type="entry name" value="Antitoxin_Rv0909/MT0933"/>
</dbReference>
<reference evidence="1 2" key="1">
    <citation type="submission" date="2023-03" db="EMBL/GenBank/DDBJ databases">
        <title>Complete genome of Arcanobacterium canis strain DSM 25104 isolated in 2010 from a canine otitis externa in Germany.</title>
        <authorList>
            <person name="Borowiak M."/>
            <person name="Kreitlow A."/>
            <person name="Malorny B."/>
            <person name="Laemmler C."/>
            <person name="Prenger-Berninghoff E."/>
            <person name="Ploetz M."/>
            <person name="Abdulmawjood A."/>
        </authorList>
    </citation>
    <scope>NUCLEOTIDE SEQUENCE [LARGE SCALE GENOMIC DNA]</scope>
    <source>
        <strain evidence="1 2">DSM 25104</strain>
    </source>
</reference>
<evidence type="ECO:0000313" key="2">
    <source>
        <dbReference type="Proteomes" id="UP001215216"/>
    </source>
</evidence>
<dbReference type="EMBL" id="CP121208">
    <property type="protein sequence ID" value="WFM83207.1"/>
    <property type="molecule type" value="Genomic_DNA"/>
</dbReference>
<sequence>MGIFDKAKEALNSDKAEELSDQALDAAEGFATDKLGADKADTVKNVRDQIDSKIGNE</sequence>
<evidence type="ECO:0000313" key="1">
    <source>
        <dbReference type="EMBL" id="WFM83207.1"/>
    </source>
</evidence>
<keyword evidence="2" id="KW-1185">Reference proteome</keyword>
<gene>
    <name evidence="1" type="ORF">P7079_07390</name>
</gene>
<dbReference type="RefSeq" id="WP_278012632.1">
    <property type="nucleotide sequence ID" value="NZ_CP121208.1"/>
</dbReference>
<protein>
    <submittedName>
        <fullName evidence="1">Rv0909 family putative TA system antitoxin</fullName>
    </submittedName>
</protein>
<dbReference type="Pfam" id="PF14013">
    <property type="entry name" value="MT0933_antitox"/>
    <property type="match status" value="1"/>
</dbReference>
<dbReference type="Proteomes" id="UP001215216">
    <property type="component" value="Chromosome"/>
</dbReference>